<keyword evidence="1" id="KW-0812">Transmembrane</keyword>
<name>A0A9X2FMU5_9LACO</name>
<dbReference type="RefSeq" id="WP_253362220.1">
    <property type="nucleotide sequence ID" value="NZ_JAIULA010000036.1"/>
</dbReference>
<sequence length="389" mass="44923">MTKKEIGNYLFIMSFGICLFRLAIANTTFSSYIPTSGIFLFLSFLISIIFITIKILVCDRIYLKHVFVYMSLIAISILIYRHSGYSDIVFLSILLMGANGVDLRTIIKTHFYIYLLVMAMALVCSLLGIIDNYIVYSSLHGIRYSLGNTYPTDFSAGIFYLLVDYIFLKYKKWRVKDFIITITITVVVFYYTKASMDFYLSIILITAIQMKNSVLFSKHKIKILLKNMIYFLSIIAYPVLCIFSIVCTMNFKQSNTIYTYINYLFDNRLAYGKLAIEKYGFSLFGNSVQFYGNGWNTQSDSYFYVDNGFIYILTVYGIVLLTLICISFTIASIKLRKKYIIINFLLIIIALSTLGEPRFINYLYNPLLFVISDFILFGKNSVSLKSHDK</sequence>
<organism evidence="2 3">
    <name type="scientific">Ligilactobacillus ubinensis</name>
    <dbReference type="NCBI Taxonomy" id="2876789"/>
    <lineage>
        <taxon>Bacteria</taxon>
        <taxon>Bacillati</taxon>
        <taxon>Bacillota</taxon>
        <taxon>Bacilli</taxon>
        <taxon>Lactobacillales</taxon>
        <taxon>Lactobacillaceae</taxon>
        <taxon>Ligilactobacillus</taxon>
    </lineage>
</organism>
<feature type="transmembrane region" description="Helical" evidence="1">
    <location>
        <begin position="338"/>
        <end position="355"/>
    </location>
</feature>
<evidence type="ECO:0000313" key="3">
    <source>
        <dbReference type="Proteomes" id="UP001139006"/>
    </source>
</evidence>
<reference evidence="2 3" key="1">
    <citation type="journal article" date="2023" name="Int. J. Syst. Evol. Microbiol.">
        <title>Ligilactobacillus ubinensis sp. nov., a novel species isolated from the wild ferment of a durian fruit (Durio zibethinus).</title>
        <authorList>
            <person name="Heng Y.C."/>
            <person name="Menon N."/>
            <person name="Chen B."/>
            <person name="Loo B.Z.L."/>
            <person name="Wong G.W.J."/>
            <person name="Lim A.C.H."/>
            <person name="Silvaraju S."/>
            <person name="Kittelmann S."/>
        </authorList>
    </citation>
    <scope>NUCLEOTIDE SEQUENCE [LARGE SCALE GENOMIC DNA]</scope>
    <source>
        <strain evidence="2 3">WILCCON 0076</strain>
    </source>
</reference>
<feature type="transmembrane region" description="Helical" evidence="1">
    <location>
        <begin position="66"/>
        <end position="82"/>
    </location>
</feature>
<feature type="transmembrane region" description="Helical" evidence="1">
    <location>
        <begin position="88"/>
        <end position="104"/>
    </location>
</feature>
<evidence type="ECO:0000313" key="2">
    <source>
        <dbReference type="EMBL" id="MCP0888050.1"/>
    </source>
</evidence>
<evidence type="ECO:0000256" key="1">
    <source>
        <dbReference type="SAM" id="Phobius"/>
    </source>
</evidence>
<evidence type="ECO:0008006" key="4">
    <source>
        <dbReference type="Google" id="ProtNLM"/>
    </source>
</evidence>
<gene>
    <name evidence="2" type="ORF">LB941_11990</name>
</gene>
<dbReference type="EMBL" id="JAIULA010000036">
    <property type="protein sequence ID" value="MCP0888050.1"/>
    <property type="molecule type" value="Genomic_DNA"/>
</dbReference>
<dbReference type="AlphaFoldDB" id="A0A9X2FMU5"/>
<accession>A0A9X2FMU5</accession>
<keyword evidence="1" id="KW-1133">Transmembrane helix</keyword>
<dbReference type="Proteomes" id="UP001139006">
    <property type="component" value="Unassembled WGS sequence"/>
</dbReference>
<keyword evidence="1" id="KW-0472">Membrane</keyword>
<feature type="transmembrane region" description="Helical" evidence="1">
    <location>
        <begin position="111"/>
        <end position="130"/>
    </location>
</feature>
<feature type="transmembrane region" description="Helical" evidence="1">
    <location>
        <begin position="37"/>
        <end position="57"/>
    </location>
</feature>
<feature type="transmembrane region" description="Helical" evidence="1">
    <location>
        <begin position="198"/>
        <end position="216"/>
    </location>
</feature>
<feature type="transmembrane region" description="Helical" evidence="1">
    <location>
        <begin position="228"/>
        <end position="251"/>
    </location>
</feature>
<keyword evidence="3" id="KW-1185">Reference proteome</keyword>
<comment type="caution">
    <text evidence="2">The sequence shown here is derived from an EMBL/GenBank/DDBJ whole genome shotgun (WGS) entry which is preliminary data.</text>
</comment>
<feature type="transmembrane region" description="Helical" evidence="1">
    <location>
        <begin position="7"/>
        <end position="25"/>
    </location>
</feature>
<feature type="transmembrane region" description="Helical" evidence="1">
    <location>
        <begin position="150"/>
        <end position="168"/>
    </location>
</feature>
<feature type="transmembrane region" description="Helical" evidence="1">
    <location>
        <begin position="309"/>
        <end position="331"/>
    </location>
</feature>
<protein>
    <recommendedName>
        <fullName evidence="4">Polysaccharide polymerase</fullName>
    </recommendedName>
</protein>
<proteinExistence type="predicted"/>